<dbReference type="EMBL" id="JBEAFC010000008">
    <property type="protein sequence ID" value="KAL1543399.1"/>
    <property type="molecule type" value="Genomic_DNA"/>
</dbReference>
<dbReference type="Pfam" id="PF24994">
    <property type="entry name" value="GIL1_IRKI_C"/>
    <property type="match status" value="1"/>
</dbReference>
<dbReference type="InterPro" id="IPR040225">
    <property type="entry name" value="GIL1-like"/>
</dbReference>
<feature type="domain" description="DUF641" evidence="2">
    <location>
        <begin position="87"/>
        <end position="216"/>
    </location>
</feature>
<keyword evidence="5" id="KW-1185">Reference proteome</keyword>
<dbReference type="InterPro" id="IPR006943">
    <property type="entry name" value="DUF641_pln"/>
</dbReference>
<feature type="domain" description="GIL1/IRKI C-terminal" evidence="3">
    <location>
        <begin position="427"/>
        <end position="480"/>
    </location>
</feature>
<evidence type="ECO:0000259" key="2">
    <source>
        <dbReference type="Pfam" id="PF04859"/>
    </source>
</evidence>
<organism evidence="4 5">
    <name type="scientific">Salvia divinorum</name>
    <name type="common">Maria pastora</name>
    <name type="synonym">Diviner's sage</name>
    <dbReference type="NCBI Taxonomy" id="28513"/>
    <lineage>
        <taxon>Eukaryota</taxon>
        <taxon>Viridiplantae</taxon>
        <taxon>Streptophyta</taxon>
        <taxon>Embryophyta</taxon>
        <taxon>Tracheophyta</taxon>
        <taxon>Spermatophyta</taxon>
        <taxon>Magnoliopsida</taxon>
        <taxon>eudicotyledons</taxon>
        <taxon>Gunneridae</taxon>
        <taxon>Pentapetalae</taxon>
        <taxon>asterids</taxon>
        <taxon>lamiids</taxon>
        <taxon>Lamiales</taxon>
        <taxon>Lamiaceae</taxon>
        <taxon>Nepetoideae</taxon>
        <taxon>Mentheae</taxon>
        <taxon>Salviinae</taxon>
        <taxon>Salvia</taxon>
        <taxon>Salvia subgen. Calosphace</taxon>
    </lineage>
</organism>
<sequence length="491" mass="55591">MYRFREMGELDGAPSSEQQPPPISDMFQKFALAFKTKTYELFAEEDNYAAVDSDGDATLLLDSAEEFIPHQKVVVIKPDLDSSDADLNRALIPSLFATLSSFEASYLQFQAAHVPDIDQAALAEADKSIVSILQKLTELKNLYRQSKREGSGLSGGFDFPAASFWEFQVQENQCKLRVLDTIVNTQQSQIDVKDGEAIELRKKLDRIRAANCELMRKLGLKEGGAGLGLEVMLTIRVFEAMLLDSVKSMRCFVKLLIDLMRRAGWDLKEAANSVYPGMNYTRKGNFWYAFLSYVCLGMFQNFDKIDFELRDSEIISNGNGTKRIENGVTDGDNIDYLRQLIDHAANSPMEMLSKNPKCEFSRFCGRKYEELIHPTMESSIFSNLDRKDKVLDSWKSLSVFYESFVRTASSIWLLQKLAYSFKPVIEIFQVERGAEFSMVYMEDVLGRCGLPGKSRLRARVGFTVVPGFKVGRTVVQSQVYLTDLKHVAKIL</sequence>
<dbReference type="PANTHER" id="PTHR31161">
    <property type="entry name" value="PROTEIN GRAVITROPIC IN THE LIGHT 1"/>
    <property type="match status" value="1"/>
</dbReference>
<dbReference type="AlphaFoldDB" id="A0ABD1GJL4"/>
<evidence type="ECO:0000259" key="3">
    <source>
        <dbReference type="Pfam" id="PF24994"/>
    </source>
</evidence>
<reference evidence="4 5" key="1">
    <citation type="submission" date="2024-06" db="EMBL/GenBank/DDBJ databases">
        <title>A chromosome level genome sequence of Diviner's sage (Salvia divinorum).</title>
        <authorList>
            <person name="Ford S.A."/>
            <person name="Ro D.-K."/>
            <person name="Ness R.W."/>
            <person name="Phillips M.A."/>
        </authorList>
    </citation>
    <scope>NUCLEOTIDE SEQUENCE [LARGE SCALE GENOMIC DNA]</scope>
    <source>
        <strain evidence="4">SAF-2024a</strain>
        <tissue evidence="4">Leaf</tissue>
    </source>
</reference>
<feature type="region of interest" description="Disordered" evidence="1">
    <location>
        <begin position="1"/>
        <end position="22"/>
    </location>
</feature>
<gene>
    <name evidence="4" type="ORF">AAHA92_20378</name>
</gene>
<evidence type="ECO:0000256" key="1">
    <source>
        <dbReference type="SAM" id="MobiDB-lite"/>
    </source>
</evidence>
<dbReference type="Proteomes" id="UP001567538">
    <property type="component" value="Unassembled WGS sequence"/>
</dbReference>
<comment type="caution">
    <text evidence="4">The sequence shown here is derived from an EMBL/GenBank/DDBJ whole genome shotgun (WGS) entry which is preliminary data.</text>
</comment>
<proteinExistence type="predicted"/>
<accession>A0ABD1GJL4</accession>
<dbReference type="InterPro" id="IPR056813">
    <property type="entry name" value="GIL1_IRKI_C"/>
</dbReference>
<protein>
    <submittedName>
        <fullName evidence="4">Protein GRAVITROPIC IN THE LIGHT 1-like isoform X1</fullName>
    </submittedName>
</protein>
<name>A0ABD1GJL4_SALDI</name>
<evidence type="ECO:0000313" key="4">
    <source>
        <dbReference type="EMBL" id="KAL1543399.1"/>
    </source>
</evidence>
<evidence type="ECO:0000313" key="5">
    <source>
        <dbReference type="Proteomes" id="UP001567538"/>
    </source>
</evidence>
<dbReference type="Pfam" id="PF04859">
    <property type="entry name" value="DUF641"/>
    <property type="match status" value="1"/>
</dbReference>